<dbReference type="InterPro" id="IPR011545">
    <property type="entry name" value="DEAD/DEAH_box_helicase_dom"/>
</dbReference>
<dbReference type="GO" id="GO:0016787">
    <property type="term" value="F:hydrolase activity"/>
    <property type="evidence" value="ECO:0007669"/>
    <property type="project" value="UniProtKB-KW"/>
</dbReference>
<comment type="caution">
    <text evidence="16">The sequence shown here is derived from an EMBL/GenBank/DDBJ whole genome shotgun (WGS) entry which is preliminary data.</text>
</comment>
<dbReference type="InterPro" id="IPR003711">
    <property type="entry name" value="CarD-like/TRCF_RID"/>
</dbReference>
<dbReference type="SUPFAM" id="SSF143517">
    <property type="entry name" value="TRCF domain-like"/>
    <property type="match status" value="1"/>
</dbReference>
<keyword evidence="7 13" id="KW-0067">ATP-binding</keyword>
<dbReference type="GO" id="GO:0005737">
    <property type="term" value="C:cytoplasm"/>
    <property type="evidence" value="ECO:0007669"/>
    <property type="project" value="UniProtKB-SubCell"/>
</dbReference>
<dbReference type="PROSITE" id="PS51192">
    <property type="entry name" value="HELICASE_ATP_BIND_1"/>
    <property type="match status" value="1"/>
</dbReference>
<dbReference type="Proteomes" id="UP000245790">
    <property type="component" value="Unassembled WGS sequence"/>
</dbReference>
<evidence type="ECO:0000256" key="3">
    <source>
        <dbReference type="ARBA" id="ARBA00022741"/>
    </source>
</evidence>
<dbReference type="InterPro" id="IPR036101">
    <property type="entry name" value="CarD-like/TRCF_RID_sf"/>
</dbReference>
<dbReference type="InterPro" id="IPR004576">
    <property type="entry name" value="Mfd"/>
</dbReference>
<keyword evidence="6" id="KW-0347">Helicase</keyword>
<feature type="domain" description="Helicase C-terminal" evidence="15">
    <location>
        <begin position="787"/>
        <end position="949"/>
    </location>
</feature>
<dbReference type="SUPFAM" id="SSF52540">
    <property type="entry name" value="P-loop containing nucleoside triphosphate hydrolases"/>
    <property type="match status" value="4"/>
</dbReference>
<feature type="domain" description="Helicase ATP-binding" evidence="14">
    <location>
        <begin position="613"/>
        <end position="774"/>
    </location>
</feature>
<dbReference type="FunFam" id="3.40.50.300:FF:000546">
    <property type="entry name" value="Transcription-repair-coupling factor"/>
    <property type="match status" value="1"/>
</dbReference>
<protein>
    <recommendedName>
        <fullName evidence="12 13">Transcription-repair-coupling factor</fullName>
        <shortName evidence="13">TRCF</shortName>
        <ecNumber evidence="13">3.6.4.-</ecNumber>
    </recommendedName>
</protein>
<organism evidence="16 17">
    <name type="scientific">Pleionea mediterranea</name>
    <dbReference type="NCBI Taxonomy" id="523701"/>
    <lineage>
        <taxon>Bacteria</taxon>
        <taxon>Pseudomonadati</taxon>
        <taxon>Pseudomonadota</taxon>
        <taxon>Gammaproteobacteria</taxon>
        <taxon>Oceanospirillales</taxon>
        <taxon>Pleioneaceae</taxon>
        <taxon>Pleionea</taxon>
    </lineage>
</organism>
<comment type="subcellular location">
    <subcellularLocation>
        <location evidence="1 13">Cytoplasm</location>
    </subcellularLocation>
</comment>
<dbReference type="NCBIfam" id="NF007966">
    <property type="entry name" value="PRK10689.1"/>
    <property type="match status" value="1"/>
</dbReference>
<name>A0A316F6Z0_9GAMM</name>
<dbReference type="InterPro" id="IPR027417">
    <property type="entry name" value="P-loop_NTPase"/>
</dbReference>
<dbReference type="GO" id="GO:0005524">
    <property type="term" value="F:ATP binding"/>
    <property type="evidence" value="ECO:0007669"/>
    <property type="project" value="UniProtKB-UniRule"/>
</dbReference>
<keyword evidence="9 13" id="KW-0234">DNA repair</keyword>
<dbReference type="Gene3D" id="3.40.50.11180">
    <property type="match status" value="1"/>
</dbReference>
<dbReference type="Gene3D" id="3.30.2060.10">
    <property type="entry name" value="Penicillin-binding protein 1b domain"/>
    <property type="match status" value="1"/>
</dbReference>
<dbReference type="GO" id="GO:0003678">
    <property type="term" value="F:DNA helicase activity"/>
    <property type="evidence" value="ECO:0007669"/>
    <property type="project" value="TreeGrafter"/>
</dbReference>
<dbReference type="NCBIfam" id="TIGR00580">
    <property type="entry name" value="mfd"/>
    <property type="match status" value="1"/>
</dbReference>
<keyword evidence="5 13" id="KW-0378">Hydrolase</keyword>
<dbReference type="SMART" id="SM00487">
    <property type="entry name" value="DEXDc"/>
    <property type="match status" value="1"/>
</dbReference>
<sequence>MTLKLSLPSLKSGNGFINYWSPLPGASHTLVLSEIARQHKGPVLILCSQSSDVQQLQREFELFLSSEMPVLTFPDWETLPYDYFSAHETIVSERLNALHQLPGMSNGVIITALSSAKMRLSDKSFIQGNVLHFHINQTMDLMAARNHFEASGYRHVEKVMEHGEFAVRGSILDLYPMGSKTPIRLDFFDDEIETIREFDPETQLSTESLEKFELLPAHEFPTGEQGITQFRQQFRNTFDVELKDCGLYQDVSNGILPAGIEYYLPLFNENTSSLFDFLPDNTLIVTDKLLQQVKQQFWDDLQQRYEERRWDRTRPILAPDAISLTPDEFNSALKTFEQLSFRDDKATETLSSFATMTSLPINHKANDPLQELKSFISNHQQPIVICTESAGRREAVVELFKRNQLTAQVIESWDQAIDIGPSLAITVAPIDAGFVHDRIILIAESELFGQQVLQKRRRNKKDYSPDAVIHSLAELNVGDPVVHVEHGVGRYMGLQCINANNMPAEYLMLEYASSDKLYVPVQSLHLIHRYSGASDSSAPLHKLGSEQWAKERKKAAEKVRDVAAELLDLYARRAARPGFQYTTEDTDYQKFAGSFPFELTDDQDNTVTAILNDMAATTPMDRLVCGDVGFGKTEVAMRAAFIAVQNNRQVAVLVPTTLLAQQHFENFQDRFADWPFKVEVLSRFRTAKETEDVMQQLDDGKVDIVIGTHKLLQGNMKFKQLGLVIIDEEHRFGVRQKEQLKALRSEVDILTLTATPIPRTLNMSLSGMRDLSIIATPPARRLAIKTFVREANKPLVKEAIQRETLRGGQVYVLHNSVDSIDRRAEELRELMPDLNIGVAHGQMRERELEQVMQQFYHRRYHVLICTTIIETGIDVPNANTIIMDRADKLGLAQLHQLRGRVGRSHHQAYAYLMVPSVKSLSRDAKKRLDAISSLEDLGAGFSLATHDMEIRGAGEILGDDQSGQMESIGFSMYMDMLENAVTALKEGKEPSLTESLQTQTDIDCGIPALIPDDYIPDVHTRLTLYKRIASCKNDGQLREMQVEMIDRFGLLPDPIKNLFKLTEYKFKLTPLGINKLTANERGLLIEFNPDTVVNPEKIIQLIQRNPSRYRLEKGTMLRINKPLDDHNSRWDEIQTFIETISG</sequence>
<proteinExistence type="inferred from homology"/>
<evidence type="ECO:0000313" key="17">
    <source>
        <dbReference type="Proteomes" id="UP000245790"/>
    </source>
</evidence>
<dbReference type="OrthoDB" id="9804325at2"/>
<dbReference type="Gene3D" id="3.90.1150.50">
    <property type="entry name" value="Transcription-repair-coupling factor, D7 domain"/>
    <property type="match status" value="1"/>
</dbReference>
<evidence type="ECO:0000259" key="14">
    <source>
        <dbReference type="PROSITE" id="PS51192"/>
    </source>
</evidence>
<dbReference type="GO" id="GO:0006355">
    <property type="term" value="P:regulation of DNA-templated transcription"/>
    <property type="evidence" value="ECO:0007669"/>
    <property type="project" value="UniProtKB-UniRule"/>
</dbReference>
<keyword evidence="8 13" id="KW-0238">DNA-binding</keyword>
<evidence type="ECO:0000256" key="5">
    <source>
        <dbReference type="ARBA" id="ARBA00022801"/>
    </source>
</evidence>
<dbReference type="SUPFAM" id="SSF141259">
    <property type="entry name" value="CarD-like"/>
    <property type="match status" value="1"/>
</dbReference>
<comment type="similarity">
    <text evidence="10 13">In the N-terminal section; belongs to the UvrB family.</text>
</comment>
<dbReference type="Gene3D" id="3.40.50.300">
    <property type="entry name" value="P-loop containing nucleotide triphosphate hydrolases"/>
    <property type="match status" value="2"/>
</dbReference>
<dbReference type="InterPro" id="IPR014001">
    <property type="entry name" value="Helicase_ATP-bd"/>
</dbReference>
<dbReference type="Pfam" id="PF03461">
    <property type="entry name" value="TRCF"/>
    <property type="match status" value="1"/>
</dbReference>
<dbReference type="HAMAP" id="MF_00969">
    <property type="entry name" value="TRCF"/>
    <property type="match status" value="1"/>
</dbReference>
<dbReference type="Pfam" id="PF21132">
    <property type="entry name" value="MFD_D3"/>
    <property type="match status" value="1"/>
</dbReference>
<dbReference type="SMART" id="SM01058">
    <property type="entry name" value="CarD_TRCF"/>
    <property type="match status" value="1"/>
</dbReference>
<dbReference type="FunFam" id="3.40.50.300:FF:000300">
    <property type="entry name" value="Transcription-repair-coupling factor"/>
    <property type="match status" value="1"/>
</dbReference>
<evidence type="ECO:0000256" key="1">
    <source>
        <dbReference type="ARBA" id="ARBA00004496"/>
    </source>
</evidence>
<dbReference type="EC" id="3.6.4.-" evidence="13"/>
<dbReference type="InterPro" id="IPR001650">
    <property type="entry name" value="Helicase_C-like"/>
</dbReference>
<dbReference type="Pfam" id="PF17757">
    <property type="entry name" value="UvrB_inter"/>
    <property type="match status" value="1"/>
</dbReference>
<dbReference type="GO" id="GO:0000716">
    <property type="term" value="P:transcription-coupled nucleotide-excision repair, DNA damage recognition"/>
    <property type="evidence" value="ECO:0007669"/>
    <property type="project" value="UniProtKB-UniRule"/>
</dbReference>
<evidence type="ECO:0000259" key="15">
    <source>
        <dbReference type="PROSITE" id="PS51194"/>
    </source>
</evidence>
<dbReference type="EMBL" id="QGGU01000019">
    <property type="protein sequence ID" value="PWK42173.1"/>
    <property type="molecule type" value="Genomic_DNA"/>
</dbReference>
<dbReference type="GO" id="GO:0003684">
    <property type="term" value="F:damaged DNA binding"/>
    <property type="evidence" value="ECO:0007669"/>
    <property type="project" value="InterPro"/>
</dbReference>
<keyword evidence="2 13" id="KW-0963">Cytoplasm</keyword>
<dbReference type="InterPro" id="IPR047112">
    <property type="entry name" value="RecG/Mfd"/>
</dbReference>
<evidence type="ECO:0000256" key="8">
    <source>
        <dbReference type="ARBA" id="ARBA00023125"/>
    </source>
</evidence>
<dbReference type="PROSITE" id="PS51194">
    <property type="entry name" value="HELICASE_CTER"/>
    <property type="match status" value="1"/>
</dbReference>
<comment type="similarity">
    <text evidence="11 13">In the C-terminal section; belongs to the helicase family. RecG subfamily.</text>
</comment>
<dbReference type="SMART" id="SM00490">
    <property type="entry name" value="HELICc"/>
    <property type="match status" value="1"/>
</dbReference>
<dbReference type="Pfam" id="PF02559">
    <property type="entry name" value="CarD_TRCF_RID"/>
    <property type="match status" value="1"/>
</dbReference>
<dbReference type="InterPro" id="IPR037235">
    <property type="entry name" value="TRCF-like_C_D7"/>
</dbReference>
<dbReference type="Gene3D" id="2.40.10.170">
    <property type="match status" value="1"/>
</dbReference>
<dbReference type="AlphaFoldDB" id="A0A316F6Z0"/>
<reference evidence="16 17" key="1">
    <citation type="submission" date="2018-05" db="EMBL/GenBank/DDBJ databases">
        <title>Genomic Encyclopedia of Type Strains, Phase IV (KMG-IV): sequencing the most valuable type-strain genomes for metagenomic binning, comparative biology and taxonomic classification.</title>
        <authorList>
            <person name="Goeker M."/>
        </authorList>
    </citation>
    <scope>NUCLEOTIDE SEQUENCE [LARGE SCALE GENOMIC DNA]</scope>
    <source>
        <strain evidence="16 17">DSM 25350</strain>
    </source>
</reference>
<dbReference type="InterPro" id="IPR048635">
    <property type="entry name" value="MFD_D3"/>
</dbReference>
<dbReference type="Gene3D" id="3.40.50.11140">
    <property type="match status" value="1"/>
</dbReference>
<dbReference type="RefSeq" id="WP_109765132.1">
    <property type="nucleotide sequence ID" value="NZ_QGGU01000019.1"/>
</dbReference>
<evidence type="ECO:0000256" key="2">
    <source>
        <dbReference type="ARBA" id="ARBA00022490"/>
    </source>
</evidence>
<dbReference type="InterPro" id="IPR041471">
    <property type="entry name" value="UvrB_inter"/>
</dbReference>
<dbReference type="InterPro" id="IPR005118">
    <property type="entry name" value="TRCF_C"/>
</dbReference>
<dbReference type="PANTHER" id="PTHR47964:SF1">
    <property type="entry name" value="ATP-DEPENDENT DNA HELICASE HOMOLOG RECG, CHLOROPLASTIC"/>
    <property type="match status" value="1"/>
</dbReference>
<evidence type="ECO:0000256" key="12">
    <source>
        <dbReference type="ARBA" id="ARBA00070128"/>
    </source>
</evidence>
<dbReference type="Pfam" id="PF00271">
    <property type="entry name" value="Helicase_C"/>
    <property type="match status" value="1"/>
</dbReference>
<keyword evidence="17" id="KW-1185">Reference proteome</keyword>
<accession>A0A316F6Z0</accession>
<evidence type="ECO:0000313" key="16">
    <source>
        <dbReference type="EMBL" id="PWK42173.1"/>
    </source>
</evidence>
<evidence type="ECO:0000256" key="4">
    <source>
        <dbReference type="ARBA" id="ARBA00022763"/>
    </source>
</evidence>
<evidence type="ECO:0000256" key="7">
    <source>
        <dbReference type="ARBA" id="ARBA00022840"/>
    </source>
</evidence>
<dbReference type="PANTHER" id="PTHR47964">
    <property type="entry name" value="ATP-DEPENDENT DNA HELICASE HOMOLOG RECG, CHLOROPLASTIC"/>
    <property type="match status" value="1"/>
</dbReference>
<evidence type="ECO:0000256" key="10">
    <source>
        <dbReference type="ARBA" id="ARBA00061104"/>
    </source>
</evidence>
<dbReference type="SMART" id="SM00982">
    <property type="entry name" value="TRCF"/>
    <property type="match status" value="1"/>
</dbReference>
<keyword evidence="3 13" id="KW-0547">Nucleotide-binding</keyword>
<evidence type="ECO:0000256" key="9">
    <source>
        <dbReference type="ARBA" id="ARBA00023204"/>
    </source>
</evidence>
<dbReference type="Pfam" id="PF00270">
    <property type="entry name" value="DEAD"/>
    <property type="match status" value="1"/>
</dbReference>
<gene>
    <name evidence="13" type="primary">mfd</name>
    <name evidence="16" type="ORF">C8D97_1196</name>
</gene>
<dbReference type="CDD" id="cd17991">
    <property type="entry name" value="DEXHc_TRCF"/>
    <property type="match status" value="1"/>
</dbReference>
<evidence type="ECO:0000256" key="11">
    <source>
        <dbReference type="ARBA" id="ARBA00061399"/>
    </source>
</evidence>
<comment type="function">
    <text evidence="13">Couples transcription and DNA repair by recognizing RNA polymerase (RNAP) stalled at DNA lesions. Mediates ATP-dependent release of RNAP and its truncated transcript from the DNA, and recruitment of nucleotide excision repair machinery to the damaged site.</text>
</comment>
<evidence type="ECO:0000256" key="13">
    <source>
        <dbReference type="HAMAP-Rule" id="MF_00969"/>
    </source>
</evidence>
<evidence type="ECO:0000256" key="6">
    <source>
        <dbReference type="ARBA" id="ARBA00022806"/>
    </source>
</evidence>
<keyword evidence="4 13" id="KW-0227">DNA damage</keyword>